<dbReference type="PROSITE" id="PS50206">
    <property type="entry name" value="RHODANESE_3"/>
    <property type="match status" value="1"/>
</dbReference>
<sequence>MPLNYDQMVDLVNRNQSGESHIPIIDVRGEDEVSDTGMIPTAVNVPLNELADAVHLKDSAFAEKYGSEKPEKSKPVVLYCLKGMRAEKAREVLEQEGYTAINTYPGSWEEWSAHH</sequence>
<dbReference type="SMART" id="SM00450">
    <property type="entry name" value="RHOD"/>
    <property type="match status" value="1"/>
</dbReference>
<reference evidence="2 3" key="1">
    <citation type="submission" date="2017-03" db="EMBL/GenBank/DDBJ databases">
        <title>An alternative strategy for trypanosome survival in the mammalian bloodstream revealed through genome and transcriptome analysis of the ubiquitous bovine parasite Trypanosoma (Megatrypanum) theileri.</title>
        <authorList>
            <person name="Kelly S."/>
            <person name="Ivens A."/>
            <person name="Mott A."/>
            <person name="O'Neill E."/>
            <person name="Emms D."/>
            <person name="Macleod O."/>
            <person name="Voorheis P."/>
            <person name="Matthews J."/>
            <person name="Matthews K."/>
            <person name="Carrington M."/>
        </authorList>
    </citation>
    <scope>NUCLEOTIDE SEQUENCE [LARGE SCALE GENOMIC DNA]</scope>
    <source>
        <strain evidence="2">Edinburgh</strain>
    </source>
</reference>
<dbReference type="GO" id="GO:0004792">
    <property type="term" value="F:thiosulfate-cyanide sulfurtransferase activity"/>
    <property type="evidence" value="ECO:0007669"/>
    <property type="project" value="TreeGrafter"/>
</dbReference>
<dbReference type="InterPro" id="IPR036873">
    <property type="entry name" value="Rhodanese-like_dom_sf"/>
</dbReference>
<feature type="domain" description="Rhodanese" evidence="1">
    <location>
        <begin position="18"/>
        <end position="115"/>
    </location>
</feature>
<evidence type="ECO:0000313" key="2">
    <source>
        <dbReference type="EMBL" id="ORC84314.1"/>
    </source>
</evidence>
<evidence type="ECO:0000313" key="3">
    <source>
        <dbReference type="Proteomes" id="UP000192257"/>
    </source>
</evidence>
<dbReference type="OrthoDB" id="566238at2759"/>
<dbReference type="AlphaFoldDB" id="A0A1X0NHS7"/>
<dbReference type="RefSeq" id="XP_028878380.1">
    <property type="nucleotide sequence ID" value="XM_029030312.1"/>
</dbReference>
<keyword evidence="3" id="KW-1185">Reference proteome</keyword>
<dbReference type="Proteomes" id="UP000192257">
    <property type="component" value="Unassembled WGS sequence"/>
</dbReference>
<evidence type="ECO:0000259" key="1">
    <source>
        <dbReference type="PROSITE" id="PS50206"/>
    </source>
</evidence>
<gene>
    <name evidence="2" type="ORF">TM35_000461330</name>
</gene>
<dbReference type="SUPFAM" id="SSF52821">
    <property type="entry name" value="Rhodanese/Cell cycle control phosphatase"/>
    <property type="match status" value="1"/>
</dbReference>
<dbReference type="EMBL" id="NBCO01000046">
    <property type="protein sequence ID" value="ORC84314.1"/>
    <property type="molecule type" value="Genomic_DNA"/>
</dbReference>
<dbReference type="VEuPathDB" id="TriTrypDB:TM35_000461330"/>
<dbReference type="InterPro" id="IPR001763">
    <property type="entry name" value="Rhodanese-like_dom"/>
</dbReference>
<dbReference type="Gene3D" id="3.40.250.10">
    <property type="entry name" value="Rhodanese-like domain"/>
    <property type="match status" value="1"/>
</dbReference>
<dbReference type="PANTHER" id="PTHR44086:SF10">
    <property type="entry name" value="THIOSULFATE SULFURTRANSFERASE_RHODANESE-LIKE DOMAIN-CONTAINING PROTEIN 3"/>
    <property type="match status" value="1"/>
</dbReference>
<dbReference type="PANTHER" id="PTHR44086">
    <property type="entry name" value="THIOSULFATE SULFURTRANSFERASE RDL2, MITOCHONDRIAL-RELATED"/>
    <property type="match status" value="1"/>
</dbReference>
<dbReference type="GO" id="GO:0005739">
    <property type="term" value="C:mitochondrion"/>
    <property type="evidence" value="ECO:0007669"/>
    <property type="project" value="TreeGrafter"/>
</dbReference>
<protein>
    <submittedName>
        <fullName evidence="2">Heat shock protein 67Bb</fullName>
    </submittedName>
</protein>
<proteinExistence type="predicted"/>
<organism evidence="2 3">
    <name type="scientific">Trypanosoma theileri</name>
    <dbReference type="NCBI Taxonomy" id="67003"/>
    <lineage>
        <taxon>Eukaryota</taxon>
        <taxon>Discoba</taxon>
        <taxon>Euglenozoa</taxon>
        <taxon>Kinetoplastea</taxon>
        <taxon>Metakinetoplastina</taxon>
        <taxon>Trypanosomatida</taxon>
        <taxon>Trypanosomatidae</taxon>
        <taxon>Trypanosoma</taxon>
    </lineage>
</organism>
<accession>A0A1X0NHS7</accession>
<dbReference type="STRING" id="67003.A0A1X0NHS7"/>
<dbReference type="Pfam" id="PF00581">
    <property type="entry name" value="Rhodanese"/>
    <property type="match status" value="1"/>
</dbReference>
<dbReference type="GeneID" id="39990092"/>
<keyword evidence="2" id="KW-0346">Stress response</keyword>
<comment type="caution">
    <text evidence="2">The sequence shown here is derived from an EMBL/GenBank/DDBJ whole genome shotgun (WGS) entry which is preliminary data.</text>
</comment>
<name>A0A1X0NHS7_9TRYP</name>